<dbReference type="OrthoDB" id="1442602at2"/>
<protein>
    <submittedName>
        <fullName evidence="1">Uncharacterized protein</fullName>
    </submittedName>
</protein>
<dbReference type="KEGG" id="lut:Lupro_04745"/>
<gene>
    <name evidence="1" type="ORF">Lupro_04745</name>
</gene>
<dbReference type="RefSeq" id="WP_068206754.1">
    <property type="nucleotide sequence ID" value="NZ_CP013355.1"/>
</dbReference>
<proteinExistence type="predicted"/>
<dbReference type="Proteomes" id="UP000059672">
    <property type="component" value="Chromosome"/>
</dbReference>
<dbReference type="EMBL" id="CP013355">
    <property type="protein sequence ID" value="AMC10588.1"/>
    <property type="molecule type" value="Genomic_DNA"/>
</dbReference>
<evidence type="ECO:0000313" key="1">
    <source>
        <dbReference type="EMBL" id="AMC10588.1"/>
    </source>
</evidence>
<name>A0A0X8G5R0_9FLAO</name>
<dbReference type="InterPro" id="IPR036513">
    <property type="entry name" value="STAS_dom_sf"/>
</dbReference>
<dbReference type="Gene3D" id="3.30.750.24">
    <property type="entry name" value="STAS domain"/>
    <property type="match status" value="1"/>
</dbReference>
<dbReference type="AlphaFoldDB" id="A0A0X8G5R0"/>
<evidence type="ECO:0000313" key="2">
    <source>
        <dbReference type="Proteomes" id="UP000059672"/>
    </source>
</evidence>
<dbReference type="STRING" id="1622118.Lupro_04745"/>
<reference evidence="1 2" key="2">
    <citation type="journal article" date="2016" name="Int. J. Syst. Evol. Microbiol.">
        <title>Lutibacter profundi sp. nov., isolated from a deep-sea hydrothermal system on the Arctic Mid-Ocean Ridge and emended description of the genus Lutibacter.</title>
        <authorList>
            <person name="Le Moine Bauer S."/>
            <person name="Roalkvam I."/>
            <person name="Steen I.H."/>
            <person name="Dahle H."/>
        </authorList>
    </citation>
    <scope>NUCLEOTIDE SEQUENCE [LARGE SCALE GENOMIC DNA]</scope>
    <source>
        <strain evidence="1 2">LP1</strain>
    </source>
</reference>
<accession>A0A0X8G5R0</accession>
<reference evidence="2" key="1">
    <citation type="submission" date="2015-12" db="EMBL/GenBank/DDBJ databases">
        <title>Complete genome sequence of Lutibacter profundus strain LP1.</title>
        <authorList>
            <person name="Wissuwa J."/>
            <person name="Le Moine Bauer S."/>
            <person name="Stokke R."/>
            <person name="Dahle H."/>
            <person name="Steen I.H."/>
        </authorList>
    </citation>
    <scope>NUCLEOTIDE SEQUENCE [LARGE SCALE GENOMIC DNA]</scope>
    <source>
        <strain evidence="2">LP1</strain>
    </source>
</reference>
<keyword evidence="2" id="KW-1185">Reference proteome</keyword>
<sequence length="110" mass="12658">MTITKTEKYTHIKPTQNLVKDFLVAFEIRYPEFKKEHLIIDFSENFNIKIEELTLFLKVSVQHQKNGTSFVLVCSGIDVDKIPDELSVVPTLAEAIDILEMDAIERDLGF</sequence>
<organism evidence="1 2">
    <name type="scientific">Lutibacter profundi</name>
    <dbReference type="NCBI Taxonomy" id="1622118"/>
    <lineage>
        <taxon>Bacteria</taxon>
        <taxon>Pseudomonadati</taxon>
        <taxon>Bacteroidota</taxon>
        <taxon>Flavobacteriia</taxon>
        <taxon>Flavobacteriales</taxon>
        <taxon>Flavobacteriaceae</taxon>
        <taxon>Lutibacter</taxon>
    </lineage>
</organism>